<dbReference type="InterPro" id="IPR007325">
    <property type="entry name" value="KFase/CYL"/>
</dbReference>
<dbReference type="RefSeq" id="WP_196147947.1">
    <property type="nucleotide sequence ID" value="NZ_JADMLG010000002.1"/>
</dbReference>
<reference evidence="1" key="1">
    <citation type="submission" date="2020-11" db="EMBL/GenBank/DDBJ databases">
        <title>Nocardia NEAU-351.nov., a novel actinomycete isolated from the cow dung.</title>
        <authorList>
            <person name="Zhang X."/>
        </authorList>
    </citation>
    <scope>NUCLEOTIDE SEQUENCE</scope>
    <source>
        <strain evidence="1">NEAU-351</strain>
    </source>
</reference>
<organism evidence="1 2">
    <name type="scientific">Nocardia bovistercoris</name>
    <dbReference type="NCBI Taxonomy" id="2785916"/>
    <lineage>
        <taxon>Bacteria</taxon>
        <taxon>Bacillati</taxon>
        <taxon>Actinomycetota</taxon>
        <taxon>Actinomycetes</taxon>
        <taxon>Mycobacteriales</taxon>
        <taxon>Nocardiaceae</taxon>
        <taxon>Nocardia</taxon>
    </lineage>
</organism>
<sequence length="274" mass="27842">MCAPGVVRSAHENAARPSRRGLLGALGAAAVATTVASAAPRARAAAPQRVIDLTHTIAPGMPVWPGNPPPTLLPVALHAAGGFAQHALAMWEHTGTHLDAPVHRVPGGLSTEAIAAPDLLAPLVVIDISAKAVVDPDATLTRADIDDWQTRYGAIPPRAFVAMYSGWERRFADAAAFVNLDGDDVPHAPGIDPEAARYLVSDCDVVGVGVDTLSLDAATSPDYDAHTAILGAGRYGVEMLADLGAAPASGATVVVGAPKHAGGTGGPCRVLALV</sequence>
<dbReference type="Gene3D" id="3.50.30.50">
    <property type="entry name" value="Putative cyclase"/>
    <property type="match status" value="1"/>
</dbReference>
<evidence type="ECO:0000313" key="1">
    <source>
        <dbReference type="EMBL" id="MBH0775585.1"/>
    </source>
</evidence>
<dbReference type="Pfam" id="PF04199">
    <property type="entry name" value="Cyclase"/>
    <property type="match status" value="1"/>
</dbReference>
<dbReference type="InterPro" id="IPR006311">
    <property type="entry name" value="TAT_signal"/>
</dbReference>
<proteinExistence type="predicted"/>
<protein>
    <submittedName>
        <fullName evidence="1">Cyclase family protein</fullName>
    </submittedName>
</protein>
<dbReference type="AlphaFoldDB" id="A0A931I915"/>
<dbReference type="PANTHER" id="PTHR31118:SF12">
    <property type="entry name" value="CYCLASE-LIKE PROTEIN 2"/>
    <property type="match status" value="1"/>
</dbReference>
<dbReference type="PROSITE" id="PS51318">
    <property type="entry name" value="TAT"/>
    <property type="match status" value="1"/>
</dbReference>
<dbReference type="PANTHER" id="PTHR31118">
    <property type="entry name" value="CYCLASE-LIKE PROTEIN 2"/>
    <property type="match status" value="1"/>
</dbReference>
<dbReference type="InterPro" id="IPR037175">
    <property type="entry name" value="KFase_sf"/>
</dbReference>
<dbReference type="EMBL" id="JADMLG010000002">
    <property type="protein sequence ID" value="MBH0775585.1"/>
    <property type="molecule type" value="Genomic_DNA"/>
</dbReference>
<dbReference type="GO" id="GO:0004061">
    <property type="term" value="F:arylformamidase activity"/>
    <property type="evidence" value="ECO:0007669"/>
    <property type="project" value="InterPro"/>
</dbReference>
<gene>
    <name evidence="1" type="ORF">IT779_04680</name>
</gene>
<comment type="caution">
    <text evidence="1">The sequence shown here is derived from an EMBL/GenBank/DDBJ whole genome shotgun (WGS) entry which is preliminary data.</text>
</comment>
<name>A0A931I915_9NOCA</name>
<dbReference type="Proteomes" id="UP000655751">
    <property type="component" value="Unassembled WGS sequence"/>
</dbReference>
<keyword evidence="2" id="KW-1185">Reference proteome</keyword>
<dbReference type="SUPFAM" id="SSF102198">
    <property type="entry name" value="Putative cyclase"/>
    <property type="match status" value="1"/>
</dbReference>
<evidence type="ECO:0000313" key="2">
    <source>
        <dbReference type="Proteomes" id="UP000655751"/>
    </source>
</evidence>
<dbReference type="GO" id="GO:0019441">
    <property type="term" value="P:L-tryptophan catabolic process to kynurenine"/>
    <property type="evidence" value="ECO:0007669"/>
    <property type="project" value="InterPro"/>
</dbReference>
<accession>A0A931I915</accession>